<dbReference type="HOGENOM" id="CLU_2516907_0_0_1"/>
<evidence type="ECO:0000256" key="1">
    <source>
        <dbReference type="SAM" id="Phobius"/>
    </source>
</evidence>
<dbReference type="Proteomes" id="UP000004995">
    <property type="component" value="Unassembled WGS sequence"/>
</dbReference>
<keyword evidence="1" id="KW-1133">Transmembrane helix</keyword>
<evidence type="ECO:0000313" key="2">
    <source>
        <dbReference type="EnsemblPlants" id="KQL08389"/>
    </source>
</evidence>
<accession>K3XNT1</accession>
<keyword evidence="1" id="KW-0472">Membrane</keyword>
<evidence type="ECO:0000313" key="3">
    <source>
        <dbReference type="Proteomes" id="UP000004995"/>
    </source>
</evidence>
<dbReference type="InParanoid" id="K3XNT1"/>
<dbReference type="EMBL" id="AGNK02003439">
    <property type="status" value="NOT_ANNOTATED_CDS"/>
    <property type="molecule type" value="Genomic_DNA"/>
</dbReference>
<keyword evidence="3" id="KW-1185">Reference proteome</keyword>
<protein>
    <submittedName>
        <fullName evidence="2">Uncharacterized protein</fullName>
    </submittedName>
</protein>
<name>K3XNT1_SETIT</name>
<dbReference type="Gramene" id="KQL08389">
    <property type="protein sequence ID" value="KQL08389"/>
    <property type="gene ID" value="SETIT_003554mg"/>
</dbReference>
<sequence length="85" mass="9832">MWYIDIIRGTWSAVNGGSTLAPLHQHCPMLKCSRTIKLISVAPFMESFFFWWLWLLVTSWFYPPCPHLFAVLPRDADVVILIHAA</sequence>
<organism evidence="2 3">
    <name type="scientific">Setaria italica</name>
    <name type="common">Foxtail millet</name>
    <name type="synonym">Panicum italicum</name>
    <dbReference type="NCBI Taxonomy" id="4555"/>
    <lineage>
        <taxon>Eukaryota</taxon>
        <taxon>Viridiplantae</taxon>
        <taxon>Streptophyta</taxon>
        <taxon>Embryophyta</taxon>
        <taxon>Tracheophyta</taxon>
        <taxon>Spermatophyta</taxon>
        <taxon>Magnoliopsida</taxon>
        <taxon>Liliopsida</taxon>
        <taxon>Poales</taxon>
        <taxon>Poaceae</taxon>
        <taxon>PACMAD clade</taxon>
        <taxon>Panicoideae</taxon>
        <taxon>Panicodae</taxon>
        <taxon>Paniceae</taxon>
        <taxon>Cenchrinae</taxon>
        <taxon>Setaria</taxon>
    </lineage>
</organism>
<keyword evidence="1" id="KW-0812">Transmembrane</keyword>
<feature type="transmembrane region" description="Helical" evidence="1">
    <location>
        <begin position="38"/>
        <end position="62"/>
    </location>
</feature>
<proteinExistence type="predicted"/>
<reference evidence="3" key="1">
    <citation type="journal article" date="2012" name="Nat. Biotechnol.">
        <title>Reference genome sequence of the model plant Setaria.</title>
        <authorList>
            <person name="Bennetzen J.L."/>
            <person name="Schmutz J."/>
            <person name="Wang H."/>
            <person name="Percifield R."/>
            <person name="Hawkins J."/>
            <person name="Pontaroli A.C."/>
            <person name="Estep M."/>
            <person name="Feng L."/>
            <person name="Vaughn J.N."/>
            <person name="Grimwood J."/>
            <person name="Jenkins J."/>
            <person name="Barry K."/>
            <person name="Lindquist E."/>
            <person name="Hellsten U."/>
            <person name="Deshpande S."/>
            <person name="Wang X."/>
            <person name="Wu X."/>
            <person name="Mitros T."/>
            <person name="Triplett J."/>
            <person name="Yang X."/>
            <person name="Ye C.Y."/>
            <person name="Mauro-Herrera M."/>
            <person name="Wang L."/>
            <person name="Li P."/>
            <person name="Sharma M."/>
            <person name="Sharma R."/>
            <person name="Ronald P.C."/>
            <person name="Panaud O."/>
            <person name="Kellogg E.A."/>
            <person name="Brutnell T.P."/>
            <person name="Doust A.N."/>
            <person name="Tuskan G.A."/>
            <person name="Rokhsar D."/>
            <person name="Devos K.M."/>
        </authorList>
    </citation>
    <scope>NUCLEOTIDE SEQUENCE [LARGE SCALE GENOMIC DNA]</scope>
    <source>
        <strain evidence="3">cv. Yugu1</strain>
    </source>
</reference>
<dbReference type="EnsemblPlants" id="KQL08389">
    <property type="protein sequence ID" value="KQL08389"/>
    <property type="gene ID" value="SETIT_003554mg"/>
</dbReference>
<reference evidence="2" key="2">
    <citation type="submission" date="2018-08" db="UniProtKB">
        <authorList>
            <consortium name="EnsemblPlants"/>
        </authorList>
    </citation>
    <scope>IDENTIFICATION</scope>
    <source>
        <strain evidence="2">Yugu1</strain>
    </source>
</reference>
<dbReference type="AlphaFoldDB" id="K3XNT1"/>